<keyword evidence="3" id="KW-1185">Reference proteome</keyword>
<feature type="compositionally biased region" description="Basic residues" evidence="1">
    <location>
        <begin position="111"/>
        <end position="120"/>
    </location>
</feature>
<sequence length="120" mass="13042">MSRPTLPATAMSPSMSARRPVQPPQRGAQRRSPRINLAGWINQVLDLYGVHPVAMPACVPLQVPLRERRRLSRDWSGVSAAHLAACLASARLQPAQHGEPGGLELALAPGGHRRVRPARR</sequence>
<proteinExistence type="predicted"/>
<dbReference type="EMBL" id="JBBUTI010000009">
    <property type="protein sequence ID" value="MEK8047537.1"/>
    <property type="molecule type" value="Genomic_DNA"/>
</dbReference>
<feature type="region of interest" description="Disordered" evidence="1">
    <location>
        <begin position="97"/>
        <end position="120"/>
    </location>
</feature>
<gene>
    <name evidence="2" type="ORF">AACH00_14345</name>
</gene>
<protein>
    <submittedName>
        <fullName evidence="2">Uncharacterized protein</fullName>
    </submittedName>
</protein>
<comment type="caution">
    <text evidence="2">The sequence shown here is derived from an EMBL/GenBank/DDBJ whole genome shotgun (WGS) entry which is preliminary data.</text>
</comment>
<evidence type="ECO:0000256" key="1">
    <source>
        <dbReference type="SAM" id="MobiDB-lite"/>
    </source>
</evidence>
<dbReference type="RefSeq" id="WP_341399843.1">
    <property type="nucleotide sequence ID" value="NZ_JBBUTI010000009.1"/>
</dbReference>
<evidence type="ECO:0000313" key="2">
    <source>
        <dbReference type="EMBL" id="MEK8047537.1"/>
    </source>
</evidence>
<accession>A0ABU9CAA3</accession>
<organism evidence="2 3">
    <name type="scientific">Ideonella margarita</name>
    <dbReference type="NCBI Taxonomy" id="2984191"/>
    <lineage>
        <taxon>Bacteria</taxon>
        <taxon>Pseudomonadati</taxon>
        <taxon>Pseudomonadota</taxon>
        <taxon>Betaproteobacteria</taxon>
        <taxon>Burkholderiales</taxon>
        <taxon>Sphaerotilaceae</taxon>
        <taxon>Ideonella</taxon>
    </lineage>
</organism>
<evidence type="ECO:0000313" key="3">
    <source>
        <dbReference type="Proteomes" id="UP001379945"/>
    </source>
</evidence>
<reference evidence="2 3" key="1">
    <citation type="submission" date="2024-04" db="EMBL/GenBank/DDBJ databases">
        <title>Novel species of the genus Ideonella isolated from streams.</title>
        <authorList>
            <person name="Lu H."/>
        </authorList>
    </citation>
    <scope>NUCLEOTIDE SEQUENCE [LARGE SCALE GENOMIC DNA]</scope>
    <source>
        <strain evidence="2 3">LYT19W</strain>
    </source>
</reference>
<feature type="region of interest" description="Disordered" evidence="1">
    <location>
        <begin position="1"/>
        <end position="33"/>
    </location>
</feature>
<name>A0ABU9CAA3_9BURK</name>
<dbReference type="Proteomes" id="UP001379945">
    <property type="component" value="Unassembled WGS sequence"/>
</dbReference>